<evidence type="ECO:0000313" key="3">
    <source>
        <dbReference type="Proteomes" id="UP001144612"/>
    </source>
</evidence>
<feature type="transmembrane region" description="Helical" evidence="1">
    <location>
        <begin position="6"/>
        <end position="23"/>
    </location>
</feature>
<keyword evidence="1" id="KW-0472">Membrane</keyword>
<keyword evidence="1" id="KW-1133">Transmembrane helix</keyword>
<reference evidence="2" key="1">
    <citation type="submission" date="2022-12" db="EMBL/GenBank/DDBJ databases">
        <title>Clostridium sp. nov., isolated from industrial wastewater.</title>
        <authorList>
            <person name="Jiayan W."/>
        </authorList>
    </citation>
    <scope>NUCLEOTIDE SEQUENCE</scope>
    <source>
        <strain evidence="2">ZC22-4</strain>
    </source>
</reference>
<sequence>MRVDIWDITYIVLFYIIGFLVIFIKNKNAQYKSTIIISSMFAIIWSISLINLILCPCKYKSYVIDILGVLGSISFIVFSLYRKEAYRNKITLYIWK</sequence>
<protein>
    <recommendedName>
        <fullName evidence="4">Histidine kinase N-terminal 7TM region domain-containing protein</fullName>
    </recommendedName>
</protein>
<evidence type="ECO:0008006" key="4">
    <source>
        <dbReference type="Google" id="ProtNLM"/>
    </source>
</evidence>
<evidence type="ECO:0000256" key="1">
    <source>
        <dbReference type="SAM" id="Phobius"/>
    </source>
</evidence>
<dbReference type="EMBL" id="JAPQFJ010000001">
    <property type="protein sequence ID" value="MCY6957193.1"/>
    <property type="molecule type" value="Genomic_DNA"/>
</dbReference>
<accession>A0ABT4D4H9</accession>
<feature type="transmembrane region" description="Helical" evidence="1">
    <location>
        <begin position="60"/>
        <end position="81"/>
    </location>
</feature>
<organism evidence="2 3">
    <name type="scientific">Clostridium brassicae</name>
    <dbReference type="NCBI Taxonomy" id="2999072"/>
    <lineage>
        <taxon>Bacteria</taxon>
        <taxon>Bacillati</taxon>
        <taxon>Bacillota</taxon>
        <taxon>Clostridia</taxon>
        <taxon>Eubacteriales</taxon>
        <taxon>Clostridiaceae</taxon>
        <taxon>Clostridium</taxon>
    </lineage>
</organism>
<gene>
    <name evidence="2" type="ORF">OW729_01095</name>
</gene>
<keyword evidence="1" id="KW-0812">Transmembrane</keyword>
<dbReference type="Proteomes" id="UP001144612">
    <property type="component" value="Unassembled WGS sequence"/>
</dbReference>
<feature type="transmembrane region" description="Helical" evidence="1">
    <location>
        <begin position="35"/>
        <end position="54"/>
    </location>
</feature>
<evidence type="ECO:0000313" key="2">
    <source>
        <dbReference type="EMBL" id="MCY6957193.1"/>
    </source>
</evidence>
<keyword evidence="3" id="KW-1185">Reference proteome</keyword>
<name>A0ABT4D4H9_9CLOT</name>
<comment type="caution">
    <text evidence="2">The sequence shown here is derived from an EMBL/GenBank/DDBJ whole genome shotgun (WGS) entry which is preliminary data.</text>
</comment>
<proteinExistence type="predicted"/>